<sequence>MADTTQKRKEMKDRFNARIRELTSTKGQNTQILSKKAYQETIEKVKWTKKKTSNKKPEDYQRLKRYDVLTIGNIEKLIVPVKQTDLIKFYVHTEEVFQIIDETHISMSHAGRNKMSTELHSRFKNITREMINIYIELCETCQKKPSSGLKTKHANSQDCTTRCQVEIIGMEPDNGYAYILMYQDLATKFIQLRPLKTQSVIEIADVLLDIFTIFGAPCILQNSVSRELADGIVKQLYITWPQLKMVHGPETEAYELVSDVTKRLKIWLGGNTKKWTEGLRFVQLLKNSDDSSDKSAFEAMFGIKAPIGLKPRLPEYMLPNINTEEDLETFLTAGEVPVSVPESHDDMKFEDNIINLVLPGPSHDQLGFDNMDIKIEDTVMKMDHDALDELT</sequence>
<evidence type="ECO:0008006" key="3">
    <source>
        <dbReference type="Google" id="ProtNLM"/>
    </source>
</evidence>
<keyword evidence="2" id="KW-1185">Reference proteome</keyword>
<reference evidence="1" key="1">
    <citation type="submission" date="2021-02" db="EMBL/GenBank/DDBJ databases">
        <authorList>
            <person name="Steward A R."/>
        </authorList>
    </citation>
    <scope>NUCLEOTIDE SEQUENCE</scope>
</reference>
<dbReference type="GO" id="GO:0003676">
    <property type="term" value="F:nucleic acid binding"/>
    <property type="evidence" value="ECO:0007669"/>
    <property type="project" value="InterPro"/>
</dbReference>
<dbReference type="EMBL" id="CAJOBZ010000005">
    <property type="protein sequence ID" value="CAF4788587.1"/>
    <property type="molecule type" value="Genomic_DNA"/>
</dbReference>
<name>A0A821NNH2_9NEOP</name>
<gene>
    <name evidence="1" type="ORF">PMACD_LOCUS2754</name>
</gene>
<evidence type="ECO:0000313" key="2">
    <source>
        <dbReference type="Proteomes" id="UP000663880"/>
    </source>
</evidence>
<dbReference type="InterPro" id="IPR012337">
    <property type="entry name" value="RNaseH-like_sf"/>
</dbReference>
<dbReference type="InterPro" id="IPR036397">
    <property type="entry name" value="RNaseH_sf"/>
</dbReference>
<organism evidence="1 2">
    <name type="scientific">Pieris macdunnoughi</name>
    <dbReference type="NCBI Taxonomy" id="345717"/>
    <lineage>
        <taxon>Eukaryota</taxon>
        <taxon>Metazoa</taxon>
        <taxon>Ecdysozoa</taxon>
        <taxon>Arthropoda</taxon>
        <taxon>Hexapoda</taxon>
        <taxon>Insecta</taxon>
        <taxon>Pterygota</taxon>
        <taxon>Neoptera</taxon>
        <taxon>Endopterygota</taxon>
        <taxon>Lepidoptera</taxon>
        <taxon>Glossata</taxon>
        <taxon>Ditrysia</taxon>
        <taxon>Papilionoidea</taxon>
        <taxon>Pieridae</taxon>
        <taxon>Pierinae</taxon>
        <taxon>Pieris</taxon>
    </lineage>
</organism>
<dbReference type="Proteomes" id="UP000663880">
    <property type="component" value="Unassembled WGS sequence"/>
</dbReference>
<dbReference type="AlphaFoldDB" id="A0A821NNH2"/>
<proteinExistence type="predicted"/>
<evidence type="ECO:0000313" key="1">
    <source>
        <dbReference type="EMBL" id="CAF4788587.1"/>
    </source>
</evidence>
<comment type="caution">
    <text evidence="1">The sequence shown here is derived from an EMBL/GenBank/DDBJ whole genome shotgun (WGS) entry which is preliminary data.</text>
</comment>
<dbReference type="SUPFAM" id="SSF53098">
    <property type="entry name" value="Ribonuclease H-like"/>
    <property type="match status" value="1"/>
</dbReference>
<protein>
    <recommendedName>
        <fullName evidence="3">KRAB-A domain-containing protein 2-like</fullName>
    </recommendedName>
</protein>
<accession>A0A821NNH2</accession>
<dbReference type="Gene3D" id="3.30.420.10">
    <property type="entry name" value="Ribonuclease H-like superfamily/Ribonuclease H"/>
    <property type="match status" value="1"/>
</dbReference>
<dbReference type="OrthoDB" id="2499658at2759"/>